<evidence type="ECO:0000313" key="1">
    <source>
        <dbReference type="EMBL" id="PKU46271.1"/>
    </source>
</evidence>
<dbReference type="OrthoDB" id="10436841at2759"/>
<dbReference type="AlphaFoldDB" id="A0A2I0UJQ4"/>
<gene>
    <name evidence="1" type="ORF">llap_3439</name>
</gene>
<reference evidence="2" key="2">
    <citation type="submission" date="2017-12" db="EMBL/GenBank/DDBJ databases">
        <title>Genome sequence of the Bar-tailed Godwit (Limosa lapponica baueri).</title>
        <authorList>
            <person name="Lima N.C.B."/>
            <person name="Parody-Merino A.M."/>
            <person name="Battley P.F."/>
            <person name="Fidler A.E."/>
            <person name="Prosdocimi F."/>
        </authorList>
    </citation>
    <scope>NUCLEOTIDE SEQUENCE [LARGE SCALE GENOMIC DNA]</scope>
</reference>
<accession>A0A2I0UJQ4</accession>
<dbReference type="EMBL" id="KZ505720">
    <property type="protein sequence ID" value="PKU46271.1"/>
    <property type="molecule type" value="Genomic_DNA"/>
</dbReference>
<sequence length="71" mass="8286">MIRGLEHLSYEDRLRQLELFSPEKRRVWEDLIATFQYFKNVYRCCPSVKSKALAGAVVIDHIGRCAKGDRT</sequence>
<evidence type="ECO:0000313" key="2">
    <source>
        <dbReference type="Proteomes" id="UP000233556"/>
    </source>
</evidence>
<proteinExistence type="predicted"/>
<keyword evidence="2" id="KW-1185">Reference proteome</keyword>
<name>A0A2I0UJQ4_LIMLA</name>
<organism evidence="1 2">
    <name type="scientific">Limosa lapponica baueri</name>
    <dbReference type="NCBI Taxonomy" id="1758121"/>
    <lineage>
        <taxon>Eukaryota</taxon>
        <taxon>Metazoa</taxon>
        <taxon>Chordata</taxon>
        <taxon>Craniata</taxon>
        <taxon>Vertebrata</taxon>
        <taxon>Euteleostomi</taxon>
        <taxon>Archelosauria</taxon>
        <taxon>Archosauria</taxon>
        <taxon>Dinosauria</taxon>
        <taxon>Saurischia</taxon>
        <taxon>Theropoda</taxon>
        <taxon>Coelurosauria</taxon>
        <taxon>Aves</taxon>
        <taxon>Neognathae</taxon>
        <taxon>Neoaves</taxon>
        <taxon>Charadriiformes</taxon>
        <taxon>Scolopacidae</taxon>
        <taxon>Limosa</taxon>
    </lineage>
</organism>
<reference evidence="2" key="1">
    <citation type="submission" date="2017-11" db="EMBL/GenBank/DDBJ databases">
        <authorList>
            <person name="Lima N.C."/>
            <person name="Parody-Merino A.M."/>
            <person name="Battley P.F."/>
            <person name="Fidler A.E."/>
            <person name="Prosdocimi F."/>
        </authorList>
    </citation>
    <scope>NUCLEOTIDE SEQUENCE [LARGE SCALE GENOMIC DNA]</scope>
</reference>
<dbReference type="Proteomes" id="UP000233556">
    <property type="component" value="Unassembled WGS sequence"/>
</dbReference>
<protein>
    <submittedName>
        <fullName evidence="1">Uncharacterized protein</fullName>
    </submittedName>
</protein>